<dbReference type="AlphaFoldDB" id="A0A9X2DYM1"/>
<evidence type="ECO:0000313" key="1">
    <source>
        <dbReference type="EMBL" id="MCM6761461.1"/>
    </source>
</evidence>
<sequence length="55" mass="5533">MPENAATETLTILRDLLGALETPGALNPAFAAHLGAQVRTALGDAGHAVLIARAA</sequence>
<dbReference type="EMBL" id="JAMRYM010000006">
    <property type="protein sequence ID" value="MCM6761461.1"/>
    <property type="molecule type" value="Genomic_DNA"/>
</dbReference>
<organism evidence="1 2">
    <name type="scientific">Rathayibacter rubneri</name>
    <dbReference type="NCBI Taxonomy" id="2950106"/>
    <lineage>
        <taxon>Bacteria</taxon>
        <taxon>Bacillati</taxon>
        <taxon>Actinomycetota</taxon>
        <taxon>Actinomycetes</taxon>
        <taxon>Micrococcales</taxon>
        <taxon>Microbacteriaceae</taxon>
        <taxon>Rathayibacter</taxon>
    </lineage>
</organism>
<accession>A0A9X2DYM1</accession>
<name>A0A9X2DYM1_9MICO</name>
<protein>
    <submittedName>
        <fullName evidence="1">Uncharacterized protein</fullName>
    </submittedName>
</protein>
<gene>
    <name evidence="1" type="ORF">NB037_03430</name>
</gene>
<comment type="caution">
    <text evidence="1">The sequence shown here is derived from an EMBL/GenBank/DDBJ whole genome shotgun (WGS) entry which is preliminary data.</text>
</comment>
<proteinExistence type="predicted"/>
<keyword evidence="2" id="KW-1185">Reference proteome</keyword>
<evidence type="ECO:0000313" key="2">
    <source>
        <dbReference type="Proteomes" id="UP001155240"/>
    </source>
</evidence>
<reference evidence="1" key="1">
    <citation type="submission" date="2022-06" db="EMBL/GenBank/DDBJ databases">
        <title>Whole genome shotgun sequencing (WGS) of Rathayibacter sp. ZW T2_19, isolated from stored onions (Allium cepa).</title>
        <authorList>
            <person name="Stoll D.A."/>
            <person name="Huch M."/>
        </authorList>
    </citation>
    <scope>NUCLEOTIDE SEQUENCE</scope>
    <source>
        <strain evidence="1">ZW T2_19</strain>
    </source>
</reference>
<dbReference type="Proteomes" id="UP001155240">
    <property type="component" value="Unassembled WGS sequence"/>
</dbReference>
<dbReference type="RefSeq" id="WP_251943673.1">
    <property type="nucleotide sequence ID" value="NZ_JAMRYM010000006.1"/>
</dbReference>